<evidence type="ECO:0000313" key="1">
    <source>
        <dbReference type="EMBL" id="GMN34309.1"/>
    </source>
</evidence>
<sequence length="71" mass="7481">MGMGGLVVGIREEPLRRRRGWGHRFSWGRGSIAGVVGVGSSPVSGRAAPTTSQRLLLTPAAWVPDWLQAGG</sequence>
<dbReference type="Proteomes" id="UP001187192">
    <property type="component" value="Unassembled WGS sequence"/>
</dbReference>
<proteinExistence type="predicted"/>
<keyword evidence="2" id="KW-1185">Reference proteome</keyword>
<accession>A0AA87ZJ64</accession>
<protein>
    <submittedName>
        <fullName evidence="1">Uncharacterized protein</fullName>
    </submittedName>
</protein>
<dbReference type="AlphaFoldDB" id="A0AA87ZJ64"/>
<organism evidence="1 2">
    <name type="scientific">Ficus carica</name>
    <name type="common">Common fig</name>
    <dbReference type="NCBI Taxonomy" id="3494"/>
    <lineage>
        <taxon>Eukaryota</taxon>
        <taxon>Viridiplantae</taxon>
        <taxon>Streptophyta</taxon>
        <taxon>Embryophyta</taxon>
        <taxon>Tracheophyta</taxon>
        <taxon>Spermatophyta</taxon>
        <taxon>Magnoliopsida</taxon>
        <taxon>eudicotyledons</taxon>
        <taxon>Gunneridae</taxon>
        <taxon>Pentapetalae</taxon>
        <taxon>rosids</taxon>
        <taxon>fabids</taxon>
        <taxon>Rosales</taxon>
        <taxon>Moraceae</taxon>
        <taxon>Ficeae</taxon>
        <taxon>Ficus</taxon>
    </lineage>
</organism>
<reference evidence="1" key="1">
    <citation type="submission" date="2023-07" db="EMBL/GenBank/DDBJ databases">
        <title>draft genome sequence of fig (Ficus carica).</title>
        <authorList>
            <person name="Takahashi T."/>
            <person name="Nishimura K."/>
        </authorList>
    </citation>
    <scope>NUCLEOTIDE SEQUENCE</scope>
</reference>
<dbReference type="EMBL" id="BTGU01002123">
    <property type="protein sequence ID" value="GMN34309.1"/>
    <property type="molecule type" value="Genomic_DNA"/>
</dbReference>
<evidence type="ECO:0000313" key="2">
    <source>
        <dbReference type="Proteomes" id="UP001187192"/>
    </source>
</evidence>
<name>A0AA87ZJ64_FICCA</name>
<comment type="caution">
    <text evidence="1">The sequence shown here is derived from an EMBL/GenBank/DDBJ whole genome shotgun (WGS) entry which is preliminary data.</text>
</comment>
<gene>
    <name evidence="1" type="ORF">TIFTF001_042024</name>
</gene>